<evidence type="ECO:0000256" key="7">
    <source>
        <dbReference type="ARBA" id="ARBA00023004"/>
    </source>
</evidence>
<dbReference type="GO" id="GO:0004497">
    <property type="term" value="F:monooxygenase activity"/>
    <property type="evidence" value="ECO:0007669"/>
    <property type="project" value="UniProtKB-KW"/>
</dbReference>
<evidence type="ECO:0000256" key="2">
    <source>
        <dbReference type="ARBA" id="ARBA00005179"/>
    </source>
</evidence>
<keyword evidence="7" id="KW-0408">Iron</keyword>
<keyword evidence="5" id="KW-0479">Metal-binding</keyword>
<keyword evidence="6" id="KW-0560">Oxidoreductase</keyword>
<evidence type="ECO:0000256" key="5">
    <source>
        <dbReference type="ARBA" id="ARBA00022723"/>
    </source>
</evidence>
<sequence>GVRVWRGGAWAVERAVRLRRGDIVTVPIQAVNRCVEIWGEDAKQFRPDRWLNPPAAATAIQGLYSHTLTFLNGAPAGGNGHRGCIGYRFALAEIKIFLYTLLRDLEFTIDDGIVIEKRVNVVTRPFVKSAPGSGNQMPLRVRVVPRDEEPEQGSAGEGSV</sequence>
<accession>A0A4Y9ZGK7</accession>
<feature type="non-terminal residue" evidence="9">
    <location>
        <position position="1"/>
    </location>
</feature>
<keyword evidence="10" id="KW-1185">Reference proteome</keyword>
<dbReference type="PANTHER" id="PTHR24305">
    <property type="entry name" value="CYTOCHROME P450"/>
    <property type="match status" value="1"/>
</dbReference>
<comment type="caution">
    <text evidence="9">The sequence shown here is derived from an EMBL/GenBank/DDBJ whole genome shotgun (WGS) entry which is preliminary data.</text>
</comment>
<gene>
    <name evidence="9" type="ORF">EWM64_g10137</name>
</gene>
<evidence type="ECO:0000256" key="4">
    <source>
        <dbReference type="ARBA" id="ARBA00022617"/>
    </source>
</evidence>
<evidence type="ECO:0000313" key="9">
    <source>
        <dbReference type="EMBL" id="TFY73875.1"/>
    </source>
</evidence>
<dbReference type="InterPro" id="IPR036396">
    <property type="entry name" value="Cyt_P450_sf"/>
</dbReference>
<name>A0A4Y9ZGK7_9AGAM</name>
<dbReference type="Proteomes" id="UP000298061">
    <property type="component" value="Unassembled WGS sequence"/>
</dbReference>
<protein>
    <recommendedName>
        <fullName evidence="11">Cytochrome P450</fullName>
    </recommendedName>
</protein>
<evidence type="ECO:0000313" key="10">
    <source>
        <dbReference type="Proteomes" id="UP000298061"/>
    </source>
</evidence>
<comment type="pathway">
    <text evidence="2">Secondary metabolite biosynthesis.</text>
</comment>
<keyword evidence="8" id="KW-0503">Monooxygenase</keyword>
<dbReference type="PANTHER" id="PTHR24305:SF166">
    <property type="entry name" value="CYTOCHROME P450 12A4, MITOCHONDRIAL-RELATED"/>
    <property type="match status" value="1"/>
</dbReference>
<dbReference type="InterPro" id="IPR050121">
    <property type="entry name" value="Cytochrome_P450_monoxygenase"/>
</dbReference>
<reference evidence="9 10" key="1">
    <citation type="submission" date="2019-02" db="EMBL/GenBank/DDBJ databases">
        <title>Genome sequencing of the rare red list fungi Hericium alpestre (H. flagellum).</title>
        <authorList>
            <person name="Buettner E."/>
            <person name="Kellner H."/>
        </authorList>
    </citation>
    <scope>NUCLEOTIDE SEQUENCE [LARGE SCALE GENOMIC DNA]</scope>
    <source>
        <strain evidence="9 10">DSM 108284</strain>
    </source>
</reference>
<evidence type="ECO:0008006" key="11">
    <source>
        <dbReference type="Google" id="ProtNLM"/>
    </source>
</evidence>
<dbReference type="GO" id="GO:0016705">
    <property type="term" value="F:oxidoreductase activity, acting on paired donors, with incorporation or reduction of molecular oxygen"/>
    <property type="evidence" value="ECO:0007669"/>
    <property type="project" value="InterPro"/>
</dbReference>
<comment type="similarity">
    <text evidence="3">Belongs to the cytochrome P450 family.</text>
</comment>
<dbReference type="EMBL" id="SFCI01002462">
    <property type="protein sequence ID" value="TFY73875.1"/>
    <property type="molecule type" value="Genomic_DNA"/>
</dbReference>
<dbReference type="Gene3D" id="1.10.630.10">
    <property type="entry name" value="Cytochrome P450"/>
    <property type="match status" value="1"/>
</dbReference>
<keyword evidence="4" id="KW-0349">Heme</keyword>
<organism evidence="9 10">
    <name type="scientific">Hericium alpestre</name>
    <dbReference type="NCBI Taxonomy" id="135208"/>
    <lineage>
        <taxon>Eukaryota</taxon>
        <taxon>Fungi</taxon>
        <taxon>Dikarya</taxon>
        <taxon>Basidiomycota</taxon>
        <taxon>Agaricomycotina</taxon>
        <taxon>Agaricomycetes</taxon>
        <taxon>Russulales</taxon>
        <taxon>Hericiaceae</taxon>
        <taxon>Hericium</taxon>
    </lineage>
</organism>
<dbReference type="OrthoDB" id="1470350at2759"/>
<dbReference type="GO" id="GO:0020037">
    <property type="term" value="F:heme binding"/>
    <property type="evidence" value="ECO:0007669"/>
    <property type="project" value="InterPro"/>
</dbReference>
<evidence type="ECO:0000256" key="6">
    <source>
        <dbReference type="ARBA" id="ARBA00023002"/>
    </source>
</evidence>
<dbReference type="AlphaFoldDB" id="A0A4Y9ZGK7"/>
<dbReference type="GO" id="GO:0005506">
    <property type="term" value="F:iron ion binding"/>
    <property type="evidence" value="ECO:0007669"/>
    <property type="project" value="InterPro"/>
</dbReference>
<comment type="cofactor">
    <cofactor evidence="1">
        <name>heme</name>
        <dbReference type="ChEBI" id="CHEBI:30413"/>
    </cofactor>
</comment>
<dbReference type="STRING" id="135208.A0A4Y9ZGK7"/>
<evidence type="ECO:0000256" key="1">
    <source>
        <dbReference type="ARBA" id="ARBA00001971"/>
    </source>
</evidence>
<dbReference type="Pfam" id="PF00067">
    <property type="entry name" value="p450"/>
    <property type="match status" value="1"/>
</dbReference>
<dbReference type="InterPro" id="IPR001128">
    <property type="entry name" value="Cyt_P450"/>
</dbReference>
<proteinExistence type="inferred from homology"/>
<dbReference type="SUPFAM" id="SSF48264">
    <property type="entry name" value="Cytochrome P450"/>
    <property type="match status" value="1"/>
</dbReference>
<evidence type="ECO:0000256" key="3">
    <source>
        <dbReference type="ARBA" id="ARBA00010617"/>
    </source>
</evidence>
<evidence type="ECO:0000256" key="8">
    <source>
        <dbReference type="ARBA" id="ARBA00023033"/>
    </source>
</evidence>